<dbReference type="FunFam" id="1.10.10.10:FF:000001">
    <property type="entry name" value="LysR family transcriptional regulator"/>
    <property type="match status" value="1"/>
</dbReference>
<dbReference type="OrthoDB" id="9785745at2"/>
<evidence type="ECO:0000256" key="2">
    <source>
        <dbReference type="ARBA" id="ARBA00023015"/>
    </source>
</evidence>
<comment type="caution">
    <text evidence="6">The sequence shown here is derived from an EMBL/GenBank/DDBJ whole genome shotgun (WGS) entry which is preliminary data.</text>
</comment>
<dbReference type="Gene3D" id="1.10.10.10">
    <property type="entry name" value="Winged helix-like DNA-binding domain superfamily/Winged helix DNA-binding domain"/>
    <property type="match status" value="1"/>
</dbReference>
<comment type="similarity">
    <text evidence="1">Belongs to the LysR transcriptional regulatory family.</text>
</comment>
<evidence type="ECO:0000256" key="3">
    <source>
        <dbReference type="ARBA" id="ARBA00023125"/>
    </source>
</evidence>
<dbReference type="InterPro" id="IPR036390">
    <property type="entry name" value="WH_DNA-bd_sf"/>
</dbReference>
<sequence length="295" mass="33410">MQFDALRTFITLVEVNNFTKASEILHISQPSVSLHIKNLEQEFQTTLFIRSPKSVQITPTGEILYKRAKQMMAIAEAAREDILTYHHEIQGTLVIGASFTIGEYILPPIIASLQQQFPQLELQVIIGNTKEIIQYTKFLQVDIGLIEGQAQAQDHELLIKPFMQDELFIVSASNNPLAKESTITVADLQQQNWVAREEGSGTRYYLDHLFRANGLQVRSLLTISSNQGVKESVIQGLGLSLLSACVIERELKNNDIKILPLEEQHFIRTFSYLYSPTMKNKRNVDILLEALLKKA</sequence>
<dbReference type="InterPro" id="IPR000847">
    <property type="entry name" value="LysR_HTH_N"/>
</dbReference>
<dbReference type="Proteomes" id="UP000037326">
    <property type="component" value="Unassembled WGS sequence"/>
</dbReference>
<dbReference type="Pfam" id="PF00126">
    <property type="entry name" value="HTH_1"/>
    <property type="match status" value="1"/>
</dbReference>
<proteinExistence type="inferred from homology"/>
<evidence type="ECO:0000313" key="6">
    <source>
        <dbReference type="EMBL" id="KMY33635.1"/>
    </source>
</evidence>
<dbReference type="InterPro" id="IPR036388">
    <property type="entry name" value="WH-like_DNA-bd_sf"/>
</dbReference>
<dbReference type="PATRIC" id="fig|582475.4.peg.3685"/>
<dbReference type="EMBL" id="LFXJ01000002">
    <property type="protein sequence ID" value="KMY33635.1"/>
    <property type="molecule type" value="Genomic_DNA"/>
</dbReference>
<dbReference type="GeneID" id="96596832"/>
<dbReference type="SUPFAM" id="SSF46785">
    <property type="entry name" value="Winged helix' DNA-binding domain"/>
    <property type="match status" value="1"/>
</dbReference>
<keyword evidence="4" id="KW-0804">Transcription</keyword>
<protein>
    <submittedName>
        <fullName evidence="6">LysR family transcriptional regulator</fullName>
    </submittedName>
</protein>
<dbReference type="CDD" id="cd08420">
    <property type="entry name" value="PBP2_CysL_like"/>
    <property type="match status" value="1"/>
</dbReference>
<gene>
    <name evidence="6" type="ORF">ACZ11_00670</name>
</gene>
<name>A0A0K9FGN4_9BACI</name>
<accession>A0A0K9FGN4</accession>
<dbReference type="PANTHER" id="PTHR30126">
    <property type="entry name" value="HTH-TYPE TRANSCRIPTIONAL REGULATOR"/>
    <property type="match status" value="1"/>
</dbReference>
<feature type="domain" description="HTH lysR-type" evidence="5">
    <location>
        <begin position="1"/>
        <end position="58"/>
    </location>
</feature>
<evidence type="ECO:0000256" key="1">
    <source>
        <dbReference type="ARBA" id="ARBA00009437"/>
    </source>
</evidence>
<dbReference type="PANTHER" id="PTHR30126:SF39">
    <property type="entry name" value="HTH-TYPE TRANSCRIPTIONAL REGULATOR CYSL"/>
    <property type="match status" value="1"/>
</dbReference>
<dbReference type="Pfam" id="PF03466">
    <property type="entry name" value="LysR_substrate"/>
    <property type="match status" value="1"/>
</dbReference>
<keyword evidence="3" id="KW-0238">DNA-binding</keyword>
<dbReference type="PROSITE" id="PS50931">
    <property type="entry name" value="HTH_LYSR"/>
    <property type="match status" value="1"/>
</dbReference>
<dbReference type="Gene3D" id="3.40.190.10">
    <property type="entry name" value="Periplasmic binding protein-like II"/>
    <property type="match status" value="2"/>
</dbReference>
<evidence type="ECO:0000259" key="5">
    <source>
        <dbReference type="PROSITE" id="PS50931"/>
    </source>
</evidence>
<evidence type="ECO:0000313" key="7">
    <source>
        <dbReference type="Proteomes" id="UP000037326"/>
    </source>
</evidence>
<dbReference type="RefSeq" id="WP_049662739.1">
    <property type="nucleotide sequence ID" value="NZ_LFXJ01000002.1"/>
</dbReference>
<organism evidence="6 7">
    <name type="scientific">Lysinibacillus xylanilyticus</name>
    <dbReference type="NCBI Taxonomy" id="582475"/>
    <lineage>
        <taxon>Bacteria</taxon>
        <taxon>Bacillati</taxon>
        <taxon>Bacillota</taxon>
        <taxon>Bacilli</taxon>
        <taxon>Bacillales</taxon>
        <taxon>Bacillaceae</taxon>
        <taxon>Lysinibacillus</taxon>
    </lineage>
</organism>
<dbReference type="AlphaFoldDB" id="A0A0K9FGN4"/>
<dbReference type="PRINTS" id="PR00039">
    <property type="entry name" value="HTHLYSR"/>
</dbReference>
<dbReference type="GO" id="GO:0003700">
    <property type="term" value="F:DNA-binding transcription factor activity"/>
    <property type="evidence" value="ECO:0007669"/>
    <property type="project" value="InterPro"/>
</dbReference>
<dbReference type="InterPro" id="IPR005119">
    <property type="entry name" value="LysR_subst-bd"/>
</dbReference>
<dbReference type="GO" id="GO:0000976">
    <property type="term" value="F:transcription cis-regulatory region binding"/>
    <property type="evidence" value="ECO:0007669"/>
    <property type="project" value="TreeGrafter"/>
</dbReference>
<keyword evidence="2" id="KW-0805">Transcription regulation</keyword>
<reference evidence="7" key="1">
    <citation type="submission" date="2015-07" db="EMBL/GenBank/DDBJ databases">
        <authorList>
            <consortium name="Consortium for Microbial Forensics and Genomics (microFORGE)"/>
            <person name="Knight B.M."/>
            <person name="Roberts D.P."/>
            <person name="Lin D."/>
            <person name="Hari K."/>
            <person name="Fletcher J."/>
            <person name="Melcher U."/>
            <person name="Blagden T."/>
            <person name="Winegar R.A."/>
        </authorList>
    </citation>
    <scope>NUCLEOTIDE SEQUENCE [LARGE SCALE GENOMIC DNA]</scope>
    <source>
        <strain evidence="7">DSM 23493</strain>
    </source>
</reference>
<evidence type="ECO:0000256" key="4">
    <source>
        <dbReference type="ARBA" id="ARBA00023163"/>
    </source>
</evidence>
<dbReference type="SUPFAM" id="SSF53850">
    <property type="entry name" value="Periplasmic binding protein-like II"/>
    <property type="match status" value="1"/>
</dbReference>